<dbReference type="InterPro" id="IPR000182">
    <property type="entry name" value="GNAT_dom"/>
</dbReference>
<evidence type="ECO:0000259" key="1">
    <source>
        <dbReference type="PROSITE" id="PS51186"/>
    </source>
</evidence>
<reference evidence="2" key="1">
    <citation type="journal article" date="2014" name="Int. J. Syst. Evol. Microbiol.">
        <title>Complete genome sequence of Corynebacterium casei LMG S-19264T (=DSM 44701T), isolated from a smear-ripened cheese.</title>
        <authorList>
            <consortium name="US DOE Joint Genome Institute (JGI-PGF)"/>
            <person name="Walter F."/>
            <person name="Albersmeier A."/>
            <person name="Kalinowski J."/>
            <person name="Ruckert C."/>
        </authorList>
    </citation>
    <scope>NUCLEOTIDE SEQUENCE</scope>
    <source>
        <strain evidence="2">KCTC 12988</strain>
    </source>
</reference>
<organism evidence="2 3">
    <name type="scientific">Roseibacillus persicicus</name>
    <dbReference type="NCBI Taxonomy" id="454148"/>
    <lineage>
        <taxon>Bacteria</taxon>
        <taxon>Pseudomonadati</taxon>
        <taxon>Verrucomicrobiota</taxon>
        <taxon>Verrucomicrobiia</taxon>
        <taxon>Verrucomicrobiales</taxon>
        <taxon>Verrucomicrobiaceae</taxon>
        <taxon>Roseibacillus</taxon>
    </lineage>
</organism>
<dbReference type="Pfam" id="PF13302">
    <property type="entry name" value="Acetyltransf_3"/>
    <property type="match status" value="1"/>
</dbReference>
<protein>
    <recommendedName>
        <fullName evidence="1">N-acetyltransferase domain-containing protein</fullName>
    </recommendedName>
</protein>
<comment type="caution">
    <text evidence="2">The sequence shown here is derived from an EMBL/GenBank/DDBJ whole genome shotgun (WGS) entry which is preliminary data.</text>
</comment>
<proteinExistence type="predicted"/>
<dbReference type="Gene3D" id="3.40.630.30">
    <property type="match status" value="1"/>
</dbReference>
<dbReference type="PANTHER" id="PTHR43792">
    <property type="entry name" value="GNAT FAMILY, PUTATIVE (AFU_ORTHOLOGUE AFUA_3G00765)-RELATED-RELATED"/>
    <property type="match status" value="1"/>
</dbReference>
<feature type="domain" description="N-acetyltransferase" evidence="1">
    <location>
        <begin position="33"/>
        <end position="194"/>
    </location>
</feature>
<dbReference type="EMBL" id="BMXI01000024">
    <property type="protein sequence ID" value="GHC67413.1"/>
    <property type="molecule type" value="Genomic_DNA"/>
</dbReference>
<sequence length="207" mass="23649">MLQCPSCRKFVILPSERDGVASYPQFEFETSRLALRLARRKDWRALHQVYNAPQNFAYELSQPDTERGTRDKIRRSLFPSKFAKSNILLFTLCKREENEILGAISVTFKLPYYAADLGFMLRTDCQNQGLGTESVAGICQFLFQRIGVEKISAMTDAKNKACRTVLEKTGFTREGYLNKFFHHPERGWLDAPLYSLFASPPDATSEA</sequence>
<dbReference type="InterPro" id="IPR051531">
    <property type="entry name" value="N-acetyltransferase"/>
</dbReference>
<dbReference type="PROSITE" id="PS51186">
    <property type="entry name" value="GNAT"/>
    <property type="match status" value="1"/>
</dbReference>
<dbReference type="SUPFAM" id="SSF55729">
    <property type="entry name" value="Acyl-CoA N-acyltransferases (Nat)"/>
    <property type="match status" value="1"/>
</dbReference>
<gene>
    <name evidence="2" type="ORF">GCM10007100_39330</name>
</gene>
<dbReference type="InterPro" id="IPR016181">
    <property type="entry name" value="Acyl_CoA_acyltransferase"/>
</dbReference>
<accession>A0A918TXH1</accession>
<dbReference type="GO" id="GO:0016747">
    <property type="term" value="F:acyltransferase activity, transferring groups other than amino-acyl groups"/>
    <property type="evidence" value="ECO:0007669"/>
    <property type="project" value="InterPro"/>
</dbReference>
<evidence type="ECO:0000313" key="3">
    <source>
        <dbReference type="Proteomes" id="UP000644507"/>
    </source>
</evidence>
<name>A0A918TXH1_9BACT</name>
<reference evidence="2" key="2">
    <citation type="submission" date="2020-09" db="EMBL/GenBank/DDBJ databases">
        <authorList>
            <person name="Sun Q."/>
            <person name="Kim S."/>
        </authorList>
    </citation>
    <scope>NUCLEOTIDE SEQUENCE</scope>
    <source>
        <strain evidence="2">KCTC 12988</strain>
    </source>
</reference>
<dbReference type="AlphaFoldDB" id="A0A918TXH1"/>
<evidence type="ECO:0000313" key="2">
    <source>
        <dbReference type="EMBL" id="GHC67413.1"/>
    </source>
</evidence>
<keyword evidence="3" id="KW-1185">Reference proteome</keyword>
<dbReference type="Proteomes" id="UP000644507">
    <property type="component" value="Unassembled WGS sequence"/>
</dbReference>